<keyword evidence="7" id="KW-1015">Disulfide bond</keyword>
<keyword evidence="5" id="KW-0336">GPI-anchor</keyword>
<dbReference type="GO" id="GO:0005576">
    <property type="term" value="C:extracellular region"/>
    <property type="evidence" value="ECO:0007669"/>
    <property type="project" value="UniProtKB-SubCell"/>
</dbReference>
<dbReference type="Pfam" id="PF05730">
    <property type="entry name" value="CFEM"/>
    <property type="match status" value="1"/>
</dbReference>
<evidence type="ECO:0000256" key="4">
    <source>
        <dbReference type="ARBA" id="ARBA00022525"/>
    </source>
</evidence>
<keyword evidence="4" id="KW-0964">Secreted</keyword>
<name>A0A8H4QVX3_9HELO</name>
<evidence type="ECO:0000256" key="1">
    <source>
        <dbReference type="ARBA" id="ARBA00004589"/>
    </source>
</evidence>
<accession>A0A8H4QVX3</accession>
<evidence type="ECO:0000256" key="6">
    <source>
        <dbReference type="ARBA" id="ARBA00022729"/>
    </source>
</evidence>
<evidence type="ECO:0000256" key="2">
    <source>
        <dbReference type="ARBA" id="ARBA00004613"/>
    </source>
</evidence>
<reference evidence="11 12" key="1">
    <citation type="submission" date="2020-03" db="EMBL/GenBank/DDBJ databases">
        <title>Draft Genome Sequence of Cudoniella acicularis.</title>
        <authorList>
            <person name="Buettner E."/>
            <person name="Kellner H."/>
        </authorList>
    </citation>
    <scope>NUCLEOTIDE SEQUENCE [LARGE SCALE GENOMIC DNA]</scope>
    <source>
        <strain evidence="11 12">DSM 108380</strain>
    </source>
</reference>
<gene>
    <name evidence="11" type="ORF">G7Y89_g14911</name>
</gene>
<proteinExistence type="inferred from homology"/>
<keyword evidence="8" id="KW-0449">Lipoprotein</keyword>
<organism evidence="11 12">
    <name type="scientific">Cudoniella acicularis</name>
    <dbReference type="NCBI Taxonomy" id="354080"/>
    <lineage>
        <taxon>Eukaryota</taxon>
        <taxon>Fungi</taxon>
        <taxon>Dikarya</taxon>
        <taxon>Ascomycota</taxon>
        <taxon>Pezizomycotina</taxon>
        <taxon>Leotiomycetes</taxon>
        <taxon>Helotiales</taxon>
        <taxon>Tricladiaceae</taxon>
        <taxon>Cudoniella</taxon>
    </lineage>
</organism>
<dbReference type="InterPro" id="IPR008427">
    <property type="entry name" value="Extracellular_membr_CFEM_dom"/>
</dbReference>
<evidence type="ECO:0000256" key="9">
    <source>
        <dbReference type="SAM" id="SignalP"/>
    </source>
</evidence>
<evidence type="ECO:0000313" key="11">
    <source>
        <dbReference type="EMBL" id="KAF4618392.1"/>
    </source>
</evidence>
<keyword evidence="5" id="KW-0325">Glycoprotein</keyword>
<feature type="signal peptide" evidence="9">
    <location>
        <begin position="1"/>
        <end position="18"/>
    </location>
</feature>
<feature type="chain" id="PRO_5034092594" description="CFEM domain-containing protein" evidence="9">
    <location>
        <begin position="19"/>
        <end position="201"/>
    </location>
</feature>
<evidence type="ECO:0000256" key="5">
    <source>
        <dbReference type="ARBA" id="ARBA00022622"/>
    </source>
</evidence>
<keyword evidence="12" id="KW-1185">Reference proteome</keyword>
<evidence type="ECO:0000256" key="8">
    <source>
        <dbReference type="ARBA" id="ARBA00023288"/>
    </source>
</evidence>
<dbReference type="AlphaFoldDB" id="A0A8H4QVX3"/>
<keyword evidence="5" id="KW-0472">Membrane</keyword>
<dbReference type="GO" id="GO:0098552">
    <property type="term" value="C:side of membrane"/>
    <property type="evidence" value="ECO:0007669"/>
    <property type="project" value="UniProtKB-KW"/>
</dbReference>
<dbReference type="Proteomes" id="UP000566819">
    <property type="component" value="Unassembled WGS sequence"/>
</dbReference>
<feature type="domain" description="CFEM" evidence="10">
    <location>
        <begin position="60"/>
        <end position="118"/>
    </location>
</feature>
<comment type="similarity">
    <text evidence="3">Belongs to the RBT5 family.</text>
</comment>
<sequence>MKLVTSSLILVLAGVVAAQSACSSVAAAIPSCGVRPPLSSFPLSQRNSQENTLTLQPTKTSCIISAGSAVSCSQTDYACQCSSSQSAAIQSSALNCVISACGIQTALLVQSSAQAVCSCVSAHPATHGNLIVRATNNELQQDENGEFDEDEDEECWRDGGYCYFEYNDEFELESWGVEDGEWDVDFDDEFSAGDDERAGGG</sequence>
<comment type="subcellular location">
    <subcellularLocation>
        <location evidence="1">Membrane</location>
        <topology evidence="1">Lipid-anchor</topology>
        <topology evidence="1">GPI-anchor</topology>
    </subcellularLocation>
    <subcellularLocation>
        <location evidence="2">Secreted</location>
    </subcellularLocation>
</comment>
<keyword evidence="6 9" id="KW-0732">Signal</keyword>
<evidence type="ECO:0000256" key="3">
    <source>
        <dbReference type="ARBA" id="ARBA00010031"/>
    </source>
</evidence>
<dbReference type="EMBL" id="JAAMPI010002109">
    <property type="protein sequence ID" value="KAF4618392.1"/>
    <property type="molecule type" value="Genomic_DNA"/>
</dbReference>
<protein>
    <recommendedName>
        <fullName evidence="10">CFEM domain-containing protein</fullName>
    </recommendedName>
</protein>
<comment type="caution">
    <text evidence="11">The sequence shown here is derived from an EMBL/GenBank/DDBJ whole genome shotgun (WGS) entry which is preliminary data.</text>
</comment>
<evidence type="ECO:0000313" key="12">
    <source>
        <dbReference type="Proteomes" id="UP000566819"/>
    </source>
</evidence>
<evidence type="ECO:0000259" key="10">
    <source>
        <dbReference type="Pfam" id="PF05730"/>
    </source>
</evidence>
<evidence type="ECO:0000256" key="7">
    <source>
        <dbReference type="ARBA" id="ARBA00023157"/>
    </source>
</evidence>